<accession>A0A0K2U2Z8</accession>
<reference evidence="2" key="1">
    <citation type="submission" date="2014-05" db="EMBL/GenBank/DDBJ databases">
        <authorList>
            <person name="Chronopoulou M."/>
        </authorList>
    </citation>
    <scope>NUCLEOTIDE SEQUENCE</scope>
    <source>
        <tissue evidence="2">Whole organism</tissue>
    </source>
</reference>
<dbReference type="AlphaFoldDB" id="A0A0K2U2Z8"/>
<keyword evidence="1" id="KW-0175">Coiled coil</keyword>
<sequence length="318" mass="36658">MCDANELLEIQNLKEKLSSLKSSLASEEFTESSYDSDIISITDTGDLCAEVKGLMEDLKSFRVEFSAMKKERSLYKVILGVQEENLALNSELKLLQTKKSNPTITSSEYLDTVDRLENEKSSLNNQLDFYKEKEVNRDKIFIEVENKIFDLENTLKSSKLENQTLKEKLTSFTMNKSTRSDITNGDAEKQKAKLIHNRRFTITEYEQRKVIRIAHLNLRYQCDVIFDCQASISISGPFILDILKNFKVTPAPYNYYKFANGTQCKCLGYINVDLYDSSLDIKYCEAQIYIFKEANVTILNRLHWKACKCPNSLNPNQL</sequence>
<evidence type="ECO:0000313" key="2">
    <source>
        <dbReference type="EMBL" id="CDW32312.1"/>
    </source>
</evidence>
<proteinExistence type="predicted"/>
<organism evidence="2">
    <name type="scientific">Lepeophtheirus salmonis</name>
    <name type="common">Salmon louse</name>
    <name type="synonym">Caligus salmonis</name>
    <dbReference type="NCBI Taxonomy" id="72036"/>
    <lineage>
        <taxon>Eukaryota</taxon>
        <taxon>Metazoa</taxon>
        <taxon>Ecdysozoa</taxon>
        <taxon>Arthropoda</taxon>
        <taxon>Crustacea</taxon>
        <taxon>Multicrustacea</taxon>
        <taxon>Hexanauplia</taxon>
        <taxon>Copepoda</taxon>
        <taxon>Siphonostomatoida</taxon>
        <taxon>Caligidae</taxon>
        <taxon>Lepeophtheirus</taxon>
    </lineage>
</organism>
<evidence type="ECO:0000256" key="1">
    <source>
        <dbReference type="SAM" id="Coils"/>
    </source>
</evidence>
<protein>
    <submittedName>
        <fullName evidence="2">Uncharacterized protein</fullName>
    </submittedName>
</protein>
<feature type="coiled-coil region" evidence="1">
    <location>
        <begin position="106"/>
        <end position="168"/>
    </location>
</feature>
<name>A0A0K2U2Z8_LEPSM</name>
<dbReference type="EMBL" id="HACA01014951">
    <property type="protein sequence ID" value="CDW32312.1"/>
    <property type="molecule type" value="Transcribed_RNA"/>
</dbReference>